<protein>
    <submittedName>
        <fullName evidence="1">Transposase</fullName>
    </submittedName>
</protein>
<organism evidence="1 2">
    <name type="scientific">Sulfurisphaera ohwakuensis</name>
    <dbReference type="NCBI Taxonomy" id="69656"/>
    <lineage>
        <taxon>Archaea</taxon>
        <taxon>Thermoproteota</taxon>
        <taxon>Thermoprotei</taxon>
        <taxon>Sulfolobales</taxon>
        <taxon>Sulfolobaceae</taxon>
        <taxon>Sulfurisphaera</taxon>
    </lineage>
</organism>
<dbReference type="Proteomes" id="UP000582213">
    <property type="component" value="Unassembled WGS sequence"/>
</dbReference>
<evidence type="ECO:0000313" key="1">
    <source>
        <dbReference type="EMBL" id="MBB5253846.1"/>
    </source>
</evidence>
<proteinExistence type="predicted"/>
<dbReference type="AlphaFoldDB" id="A0A7J9RTJ3"/>
<accession>A0A7J9RTJ3</accession>
<gene>
    <name evidence="1" type="ORF">HNQ62_001617</name>
</gene>
<evidence type="ECO:0000313" key="2">
    <source>
        <dbReference type="Proteomes" id="UP000582213"/>
    </source>
</evidence>
<comment type="caution">
    <text evidence="1">The sequence shown here is derived from an EMBL/GenBank/DDBJ whole genome shotgun (WGS) entry which is preliminary data.</text>
</comment>
<dbReference type="EMBL" id="JACHFY010000007">
    <property type="protein sequence ID" value="MBB5253846.1"/>
    <property type="molecule type" value="Genomic_DNA"/>
</dbReference>
<reference evidence="1 2" key="1">
    <citation type="submission" date="2020-08" db="EMBL/GenBank/DDBJ databases">
        <title>Genomic Encyclopedia of Type Strains, Phase IV (KMG-IV): sequencing the most valuable type-strain genomes for metagenomic binning, comparative biology and taxonomic classification.</title>
        <authorList>
            <person name="Goeker M."/>
        </authorList>
    </citation>
    <scope>NUCLEOTIDE SEQUENCE [LARGE SCALE GENOMIC DNA]</scope>
    <source>
        <strain evidence="1 2">DSM 12421</strain>
    </source>
</reference>
<name>A0A7J9RTJ3_SULOH</name>
<feature type="non-terminal residue" evidence="1">
    <location>
        <position position="170"/>
    </location>
</feature>
<sequence length="170" mass="20100">MSVSVLTHKGWVEIPLKFTKQFIHYLYEGWRVSQELKLRLVGRRVLVWLTFEKDVEVETKEGNYVSIDVNENNITLAVFEGFKLKELRRYETGLGRIVINYSLRREEVTKGYSTKDELIKKKLRRLRERERKLDILRKSVKRVVELARDLKVKVVVGKFSSKAKERMGGN</sequence>